<accession>A0ACC0Z258</accession>
<sequence>MTNLTKLEFVALDITGKNYLSWILDAEIHLDAMEGNESSTQDKAKAMIFLRHHLHEGLKFEHLTVKDPLTLWENLKEMYDHQRKGFSKIFRTISCLLVAEQNNELLMKNHKARPTGSTPFPEVNVTISNNHGRGRNNHNRGGYNYNSSNYKNHLKWNNDEEKKEKGKSGQHKNSKSIENLCYRCGRTGHWSRTCRTPKHLVELYQNENKEANFAYQDDNFDHGPIDITHLDVADFFKNPEGRIDYLIGDGNVQNY</sequence>
<dbReference type="EMBL" id="CM047739">
    <property type="protein sequence ID" value="KAJ0043745.1"/>
    <property type="molecule type" value="Genomic_DNA"/>
</dbReference>
<keyword evidence="2" id="KW-1185">Reference proteome</keyword>
<gene>
    <name evidence="1" type="ORF">Pint_18352</name>
</gene>
<name>A0ACC0Z258_9ROSI</name>
<dbReference type="Proteomes" id="UP001163603">
    <property type="component" value="Chromosome 4"/>
</dbReference>
<proteinExistence type="predicted"/>
<organism evidence="1 2">
    <name type="scientific">Pistacia integerrima</name>
    <dbReference type="NCBI Taxonomy" id="434235"/>
    <lineage>
        <taxon>Eukaryota</taxon>
        <taxon>Viridiplantae</taxon>
        <taxon>Streptophyta</taxon>
        <taxon>Embryophyta</taxon>
        <taxon>Tracheophyta</taxon>
        <taxon>Spermatophyta</taxon>
        <taxon>Magnoliopsida</taxon>
        <taxon>eudicotyledons</taxon>
        <taxon>Gunneridae</taxon>
        <taxon>Pentapetalae</taxon>
        <taxon>rosids</taxon>
        <taxon>malvids</taxon>
        <taxon>Sapindales</taxon>
        <taxon>Anacardiaceae</taxon>
        <taxon>Pistacia</taxon>
    </lineage>
</organism>
<comment type="caution">
    <text evidence="1">The sequence shown here is derived from an EMBL/GenBank/DDBJ whole genome shotgun (WGS) entry which is preliminary data.</text>
</comment>
<evidence type="ECO:0000313" key="2">
    <source>
        <dbReference type="Proteomes" id="UP001163603"/>
    </source>
</evidence>
<protein>
    <submittedName>
        <fullName evidence="1">Uncharacterized protein</fullName>
    </submittedName>
</protein>
<reference evidence="2" key="1">
    <citation type="journal article" date="2023" name="G3 (Bethesda)">
        <title>Genome assembly and association tests identify interacting loci associated with vigor, precocity, and sex in interspecific pistachio rootstocks.</title>
        <authorList>
            <person name="Palmer W."/>
            <person name="Jacygrad E."/>
            <person name="Sagayaradj S."/>
            <person name="Cavanaugh K."/>
            <person name="Han R."/>
            <person name="Bertier L."/>
            <person name="Beede B."/>
            <person name="Kafkas S."/>
            <person name="Golino D."/>
            <person name="Preece J."/>
            <person name="Michelmore R."/>
        </authorList>
    </citation>
    <scope>NUCLEOTIDE SEQUENCE [LARGE SCALE GENOMIC DNA]</scope>
</reference>
<evidence type="ECO:0000313" key="1">
    <source>
        <dbReference type="EMBL" id="KAJ0043745.1"/>
    </source>
</evidence>